<evidence type="ECO:0000256" key="1">
    <source>
        <dbReference type="SAM" id="MobiDB-lite"/>
    </source>
</evidence>
<gene>
    <name evidence="2" type="ORF">ABB37_05846</name>
</gene>
<dbReference type="Proteomes" id="UP000037923">
    <property type="component" value="Unassembled WGS sequence"/>
</dbReference>
<feature type="compositionally biased region" description="Polar residues" evidence="1">
    <location>
        <begin position="619"/>
        <end position="631"/>
    </location>
</feature>
<feature type="compositionally biased region" description="Low complexity" evidence="1">
    <location>
        <begin position="561"/>
        <end position="570"/>
    </location>
</feature>
<sequence length="631" mass="67127">MDTSTVPGSRISSHNDLHGNRTDSELCRAQQRTCKACTPQSRATSGTATTTAGVGSRIKEAFTRRHLGQSPWEQDEQRPMSPLPWDAPGREGKSLPPAKDKKATQTATSRVASPIDMESLLGLDGRTASTPSTEDGIVSQERAVALAERQTLKKVDVYYMTAALATPPSDPATCSCSSRSSSSRSIAGEYGFFTPTPQGETHESRQSSHRRSPDVDLTQVLQKTTKGRLQDKTSTNAQSSYTARPVSPDRCALCGSHRYTGGGRGSVEVEATSMTARPLPLLTLLGSAPHEPNTATKADRGKLADQSGEYDLAMFADSRDSFLSLLSAGTGLPDQHVTTPSKKSTAGQISDLDSIRTESVLDGVLLLSPRSSTEGHATAASSSPMDVTRTRSSPSQPRPVPSSFSDFNTTGLSSFLNNSAEFRNTSRREGTAGATTNRMGTDTTKPDEEVGNATAAVAIERGLTGNDSDTALRERIANAPPPLKQRTVQERKNYKEGNEGAKGKDHLVGAPSNHSGILVGSKVSPLAAAKSRCRIVTIIEPPRPSAPLPRKYHMMKARNGASLRPSSAPSSPSPPFAHSPCSPSGTKTQGVLSRFATLIGVPRHPPSLPQSSHHLPPVYNTSVDNPHRQNL</sequence>
<keyword evidence="3" id="KW-1185">Reference proteome</keyword>
<proteinExistence type="predicted"/>
<feature type="region of interest" description="Disordered" evidence="1">
    <location>
        <begin position="371"/>
        <end position="513"/>
    </location>
</feature>
<dbReference type="RefSeq" id="XP_015657155.1">
    <property type="nucleotide sequence ID" value="XM_015804021.1"/>
</dbReference>
<organism evidence="2 3">
    <name type="scientific">Leptomonas pyrrhocoris</name>
    <name type="common">Firebug parasite</name>
    <dbReference type="NCBI Taxonomy" id="157538"/>
    <lineage>
        <taxon>Eukaryota</taxon>
        <taxon>Discoba</taxon>
        <taxon>Euglenozoa</taxon>
        <taxon>Kinetoplastea</taxon>
        <taxon>Metakinetoplastina</taxon>
        <taxon>Trypanosomatida</taxon>
        <taxon>Trypanosomatidae</taxon>
        <taxon>Leishmaniinae</taxon>
        <taxon>Leptomonas</taxon>
    </lineage>
</organism>
<dbReference type="VEuPathDB" id="TriTrypDB:LpyrH10_12_0240"/>
<feature type="compositionally biased region" description="Basic and acidic residues" evidence="1">
    <location>
        <begin position="487"/>
        <end position="507"/>
    </location>
</feature>
<feature type="region of interest" description="Disordered" evidence="1">
    <location>
        <begin position="559"/>
        <end position="631"/>
    </location>
</feature>
<dbReference type="AlphaFoldDB" id="A0A0M9FYX0"/>
<name>A0A0M9FYX0_LEPPY</name>
<feature type="compositionally biased region" description="Low complexity" evidence="1">
    <location>
        <begin position="41"/>
        <end position="56"/>
    </location>
</feature>
<dbReference type="GeneID" id="26906136"/>
<feature type="compositionally biased region" description="Basic and acidic residues" evidence="1">
    <location>
        <begin position="200"/>
        <end position="214"/>
    </location>
</feature>
<dbReference type="EMBL" id="LGTL01000012">
    <property type="protein sequence ID" value="KPA78716.1"/>
    <property type="molecule type" value="Genomic_DNA"/>
</dbReference>
<feature type="compositionally biased region" description="Polar residues" evidence="1">
    <location>
        <begin position="1"/>
        <end position="12"/>
    </location>
</feature>
<dbReference type="OMA" id="THESRQS"/>
<feature type="region of interest" description="Disordered" evidence="1">
    <location>
        <begin position="1"/>
        <end position="112"/>
    </location>
</feature>
<protein>
    <submittedName>
        <fullName evidence="2">Uncharacterized protein</fullName>
    </submittedName>
</protein>
<feature type="region of interest" description="Disordered" evidence="1">
    <location>
        <begin position="187"/>
        <end position="246"/>
    </location>
</feature>
<evidence type="ECO:0000313" key="2">
    <source>
        <dbReference type="EMBL" id="KPA78716.1"/>
    </source>
</evidence>
<feature type="compositionally biased region" description="Polar residues" evidence="1">
    <location>
        <begin position="232"/>
        <end position="242"/>
    </location>
</feature>
<feature type="compositionally biased region" description="Basic and acidic residues" evidence="1">
    <location>
        <begin position="88"/>
        <end position="103"/>
    </location>
</feature>
<feature type="compositionally biased region" description="Polar residues" evidence="1">
    <location>
        <begin position="371"/>
        <end position="385"/>
    </location>
</feature>
<reference evidence="2 3" key="1">
    <citation type="submission" date="2015-07" db="EMBL/GenBank/DDBJ databases">
        <title>High-quality genome of monoxenous trypanosomatid Leptomonas pyrrhocoris.</title>
        <authorList>
            <person name="Flegontov P."/>
            <person name="Butenko A."/>
            <person name="Firsov S."/>
            <person name="Vlcek C."/>
            <person name="Logacheva M.D."/>
            <person name="Field M."/>
            <person name="Filatov D."/>
            <person name="Flegontova O."/>
            <person name="Gerasimov E."/>
            <person name="Jackson A.P."/>
            <person name="Kelly S."/>
            <person name="Opperdoes F."/>
            <person name="O'Reilly A."/>
            <person name="Votypka J."/>
            <person name="Yurchenko V."/>
            <person name="Lukes J."/>
        </authorList>
    </citation>
    <scope>NUCLEOTIDE SEQUENCE [LARGE SCALE GENOMIC DNA]</scope>
    <source>
        <strain evidence="2">H10</strain>
    </source>
</reference>
<feature type="compositionally biased region" description="Polar residues" evidence="1">
    <location>
        <begin position="406"/>
        <end position="423"/>
    </location>
</feature>
<feature type="compositionally biased region" description="Polar residues" evidence="1">
    <location>
        <begin position="433"/>
        <end position="443"/>
    </location>
</feature>
<accession>A0A0M9FYX0</accession>
<comment type="caution">
    <text evidence="2">The sequence shown here is derived from an EMBL/GenBank/DDBJ whole genome shotgun (WGS) entry which is preliminary data.</text>
</comment>
<feature type="compositionally biased region" description="Basic and acidic residues" evidence="1">
    <location>
        <begin position="13"/>
        <end position="26"/>
    </location>
</feature>
<evidence type="ECO:0000313" key="3">
    <source>
        <dbReference type="Proteomes" id="UP000037923"/>
    </source>
</evidence>